<feature type="region of interest" description="Disordered" evidence="1">
    <location>
        <begin position="423"/>
        <end position="449"/>
    </location>
</feature>
<protein>
    <submittedName>
        <fullName evidence="2">Uncharacterized protein</fullName>
    </submittedName>
</protein>
<feature type="region of interest" description="Disordered" evidence="1">
    <location>
        <begin position="287"/>
        <end position="337"/>
    </location>
</feature>
<feature type="compositionally biased region" description="Polar residues" evidence="1">
    <location>
        <begin position="287"/>
        <end position="296"/>
    </location>
</feature>
<dbReference type="EMBL" id="JBCNJP010000023">
    <property type="protein sequence ID" value="KAK9057575.1"/>
    <property type="molecule type" value="Genomic_DNA"/>
</dbReference>
<dbReference type="PANTHER" id="PTHR31659">
    <property type="entry name" value="PROTEIN: UPF0503-LIKE PROTEIN, PUTATIVE (DUF740)-RELATED"/>
    <property type="match status" value="1"/>
</dbReference>
<reference evidence="2 3" key="1">
    <citation type="submission" date="2024-04" db="EMBL/GenBank/DDBJ databases">
        <title>The reference genome of an endangered Asteraceae, Deinandra increscens subsp. villosa, native to the Central Coast of California.</title>
        <authorList>
            <person name="Guilliams M."/>
            <person name="Hasenstab-Lehman K."/>
            <person name="Meyer R."/>
            <person name="Mcevoy S."/>
        </authorList>
    </citation>
    <scope>NUCLEOTIDE SEQUENCE [LARGE SCALE GENOMIC DNA]</scope>
    <source>
        <tissue evidence="2">Leaf</tissue>
    </source>
</reference>
<keyword evidence="3" id="KW-1185">Reference proteome</keyword>
<evidence type="ECO:0000313" key="3">
    <source>
        <dbReference type="Proteomes" id="UP001408789"/>
    </source>
</evidence>
<dbReference type="AlphaFoldDB" id="A0AAP0CNZ7"/>
<organism evidence="2 3">
    <name type="scientific">Deinandra increscens subsp. villosa</name>
    <dbReference type="NCBI Taxonomy" id="3103831"/>
    <lineage>
        <taxon>Eukaryota</taxon>
        <taxon>Viridiplantae</taxon>
        <taxon>Streptophyta</taxon>
        <taxon>Embryophyta</taxon>
        <taxon>Tracheophyta</taxon>
        <taxon>Spermatophyta</taxon>
        <taxon>Magnoliopsida</taxon>
        <taxon>eudicotyledons</taxon>
        <taxon>Gunneridae</taxon>
        <taxon>Pentapetalae</taxon>
        <taxon>asterids</taxon>
        <taxon>campanulids</taxon>
        <taxon>Asterales</taxon>
        <taxon>Asteraceae</taxon>
        <taxon>Asteroideae</taxon>
        <taxon>Heliantheae alliance</taxon>
        <taxon>Madieae</taxon>
        <taxon>Madiinae</taxon>
        <taxon>Deinandra</taxon>
    </lineage>
</organism>
<feature type="compositionally biased region" description="Polar residues" evidence="1">
    <location>
        <begin position="371"/>
        <end position="394"/>
    </location>
</feature>
<comment type="caution">
    <text evidence="2">The sequence shown here is derived from an EMBL/GenBank/DDBJ whole genome shotgun (WGS) entry which is preliminary data.</text>
</comment>
<gene>
    <name evidence="2" type="ORF">SSX86_022411</name>
</gene>
<accession>A0AAP0CNZ7</accession>
<evidence type="ECO:0000256" key="1">
    <source>
        <dbReference type="SAM" id="MobiDB-lite"/>
    </source>
</evidence>
<evidence type="ECO:0000313" key="2">
    <source>
        <dbReference type="EMBL" id="KAK9057575.1"/>
    </source>
</evidence>
<feature type="compositionally biased region" description="Basic and acidic residues" evidence="1">
    <location>
        <begin position="423"/>
        <end position="432"/>
    </location>
</feature>
<dbReference type="PANTHER" id="PTHR31659:SF0">
    <property type="entry name" value="EMB|CAB61945.1"/>
    <property type="match status" value="1"/>
</dbReference>
<dbReference type="InterPro" id="IPR008004">
    <property type="entry name" value="OCTOPUS-like"/>
</dbReference>
<proteinExistence type="predicted"/>
<feature type="compositionally biased region" description="Low complexity" evidence="1">
    <location>
        <begin position="297"/>
        <end position="316"/>
    </location>
</feature>
<dbReference type="Pfam" id="PF05340">
    <property type="entry name" value="DUF740"/>
    <property type="match status" value="3"/>
</dbReference>
<sequence length="497" mass="55779">MMPHPQIRNRTRRFSPCNRHPSEPVTALCALCLRDRLAGLDSSSGQIEVEKVVVCSRRTRGHGAASSPELRRSKSVAVEVLSDLVVDPRRSSCDVRVRSTLSNLFVVEDKKKFHRNGFATVESVNLGFSGTDEGEEEDNDDDDEIRDSDYVIGRTEIDDDDEVIEGDLKTMKEIIDIELQNQRNLRNAASVFSEKLRKWREKQKEKKQSRCVNGGIENESSNLGQSSQFRDTQFEVTDYGFGRRSCDTEPRFSIDAHRLSVEDPRFSLDEHRASVVDKLMLAPVNKVRNSSGGSVQSNSEPSNLNRRSSSSSLTSSITKTEGIGGGDVKSASNARVSPASDDVIFQGTKLVITEKELRDWHLNSLKKKSIESVSNAPPDSISKTSLPNPSSPSSDQKKKVMISRWRKVCSLWGHKQKLDEKKNLEDIPENRNAKLVRNPSSTSSRNRRDAFVLDRNRSKRYSTSDLDSGLLRLHLAPFRNSRRKKSGKSRVPSIIGH</sequence>
<name>A0AAP0CNZ7_9ASTR</name>
<dbReference type="Proteomes" id="UP001408789">
    <property type="component" value="Unassembled WGS sequence"/>
</dbReference>
<feature type="region of interest" description="Disordered" evidence="1">
    <location>
        <begin position="369"/>
        <end position="399"/>
    </location>
</feature>